<accession>A0A9Q9IMP3</accession>
<name>A0A9Q9IMP3_9ACTN</name>
<sequence length="128" mass="13798">MATVEHEARLGITNCFSPLLEVALEPWGEDYWLKPDETITIIAVGADGPEVWPGNTANHAPFDVQYYPDAIAVYCNGADAWVADSDGNRLECGHQRPDPSPPQPRPGPAVYRLTGVGGDLHSRDTATG</sequence>
<dbReference type="EMBL" id="CP073767">
    <property type="protein sequence ID" value="UWZ58351.1"/>
    <property type="molecule type" value="Genomic_DNA"/>
</dbReference>
<protein>
    <submittedName>
        <fullName evidence="2">Uncharacterized protein</fullName>
    </submittedName>
</protein>
<dbReference type="OrthoDB" id="4329452at2"/>
<keyword evidence="3" id="KW-1185">Reference proteome</keyword>
<evidence type="ECO:0000313" key="3">
    <source>
        <dbReference type="Proteomes" id="UP001058003"/>
    </source>
</evidence>
<reference evidence="2" key="1">
    <citation type="submission" date="2021-04" db="EMBL/GenBank/DDBJ databases">
        <title>Dactylosporangium aurantiacum NRRL B-8018 full assembly.</title>
        <authorList>
            <person name="Hartkoorn R.C."/>
            <person name="Beaudoing E."/>
            <person name="Hot D."/>
        </authorList>
    </citation>
    <scope>NUCLEOTIDE SEQUENCE</scope>
    <source>
        <strain evidence="2">NRRL B-8018</strain>
    </source>
</reference>
<dbReference type="RefSeq" id="WP_052388435.1">
    <property type="nucleotide sequence ID" value="NZ_CP073767.1"/>
</dbReference>
<proteinExistence type="predicted"/>
<feature type="compositionally biased region" description="Basic and acidic residues" evidence="1">
    <location>
        <begin position="87"/>
        <end position="97"/>
    </location>
</feature>
<gene>
    <name evidence="2" type="ORF">Daura_20530</name>
</gene>
<dbReference type="AlphaFoldDB" id="A0A9Q9IMP3"/>
<organism evidence="2 3">
    <name type="scientific">Dactylosporangium aurantiacum</name>
    <dbReference type="NCBI Taxonomy" id="35754"/>
    <lineage>
        <taxon>Bacteria</taxon>
        <taxon>Bacillati</taxon>
        <taxon>Actinomycetota</taxon>
        <taxon>Actinomycetes</taxon>
        <taxon>Micromonosporales</taxon>
        <taxon>Micromonosporaceae</taxon>
        <taxon>Dactylosporangium</taxon>
    </lineage>
</organism>
<feature type="region of interest" description="Disordered" evidence="1">
    <location>
        <begin position="87"/>
        <end position="128"/>
    </location>
</feature>
<evidence type="ECO:0000256" key="1">
    <source>
        <dbReference type="SAM" id="MobiDB-lite"/>
    </source>
</evidence>
<evidence type="ECO:0000313" key="2">
    <source>
        <dbReference type="EMBL" id="UWZ58351.1"/>
    </source>
</evidence>
<dbReference type="KEGG" id="daur:Daura_20530"/>
<dbReference type="Proteomes" id="UP001058003">
    <property type="component" value="Chromosome"/>
</dbReference>
<feature type="compositionally biased region" description="Pro residues" evidence="1">
    <location>
        <begin position="98"/>
        <end position="107"/>
    </location>
</feature>